<dbReference type="InterPro" id="IPR001810">
    <property type="entry name" value="F-box_dom"/>
</dbReference>
<dbReference type="EMBL" id="KL142370">
    <property type="protein sequence ID" value="KDR81922.1"/>
    <property type="molecule type" value="Genomic_DNA"/>
</dbReference>
<feature type="compositionally biased region" description="Acidic residues" evidence="1">
    <location>
        <begin position="18"/>
        <end position="34"/>
    </location>
</feature>
<reference evidence="4" key="1">
    <citation type="journal article" date="2014" name="Proc. Natl. Acad. Sci. U.S.A.">
        <title>Extensive sampling of basidiomycete genomes demonstrates inadequacy of the white-rot/brown-rot paradigm for wood decay fungi.</title>
        <authorList>
            <person name="Riley R."/>
            <person name="Salamov A.A."/>
            <person name="Brown D.W."/>
            <person name="Nagy L.G."/>
            <person name="Floudas D."/>
            <person name="Held B.W."/>
            <person name="Levasseur A."/>
            <person name="Lombard V."/>
            <person name="Morin E."/>
            <person name="Otillar R."/>
            <person name="Lindquist E.A."/>
            <person name="Sun H."/>
            <person name="LaButti K.M."/>
            <person name="Schmutz J."/>
            <person name="Jabbour D."/>
            <person name="Luo H."/>
            <person name="Baker S.E."/>
            <person name="Pisabarro A.G."/>
            <person name="Walton J.D."/>
            <person name="Blanchette R.A."/>
            <person name="Henrissat B."/>
            <person name="Martin F."/>
            <person name="Cullen D."/>
            <person name="Hibbett D.S."/>
            <person name="Grigoriev I.V."/>
        </authorList>
    </citation>
    <scope>NUCLEOTIDE SEQUENCE [LARGE SCALE GENOMIC DNA]</scope>
    <source>
        <strain evidence="4">CBS 339.88</strain>
    </source>
</reference>
<organism evidence="3 4">
    <name type="scientific">Galerina marginata (strain CBS 339.88)</name>
    <dbReference type="NCBI Taxonomy" id="685588"/>
    <lineage>
        <taxon>Eukaryota</taxon>
        <taxon>Fungi</taxon>
        <taxon>Dikarya</taxon>
        <taxon>Basidiomycota</taxon>
        <taxon>Agaricomycotina</taxon>
        <taxon>Agaricomycetes</taxon>
        <taxon>Agaricomycetidae</taxon>
        <taxon>Agaricales</taxon>
        <taxon>Agaricineae</taxon>
        <taxon>Strophariaceae</taxon>
        <taxon>Galerina</taxon>
    </lineage>
</organism>
<dbReference type="CDD" id="cd09917">
    <property type="entry name" value="F-box_SF"/>
    <property type="match status" value="1"/>
</dbReference>
<evidence type="ECO:0000256" key="1">
    <source>
        <dbReference type="SAM" id="MobiDB-lite"/>
    </source>
</evidence>
<proteinExistence type="predicted"/>
<dbReference type="HOGENOM" id="CLU_010790_2_1_1"/>
<accession>A0A067THV9</accession>
<evidence type="ECO:0000259" key="2">
    <source>
        <dbReference type="PROSITE" id="PS50181"/>
    </source>
</evidence>
<evidence type="ECO:0000313" key="3">
    <source>
        <dbReference type="EMBL" id="KDR81922.1"/>
    </source>
</evidence>
<feature type="domain" description="F-box" evidence="2">
    <location>
        <begin position="69"/>
        <end position="118"/>
    </location>
</feature>
<dbReference type="PROSITE" id="PS50181">
    <property type="entry name" value="FBOX"/>
    <property type="match status" value="1"/>
</dbReference>
<evidence type="ECO:0000313" key="4">
    <source>
        <dbReference type="Proteomes" id="UP000027222"/>
    </source>
</evidence>
<dbReference type="SMART" id="SM00256">
    <property type="entry name" value="FBOX"/>
    <property type="match status" value="1"/>
</dbReference>
<keyword evidence="4" id="KW-1185">Reference proteome</keyword>
<dbReference type="AlphaFoldDB" id="A0A067THV9"/>
<name>A0A067THV9_GALM3</name>
<feature type="region of interest" description="Disordered" evidence="1">
    <location>
        <begin position="1"/>
        <end position="63"/>
    </location>
</feature>
<dbReference type="SUPFAM" id="SSF81383">
    <property type="entry name" value="F-box domain"/>
    <property type="match status" value="1"/>
</dbReference>
<dbReference type="STRING" id="685588.A0A067THV9"/>
<dbReference type="Pfam" id="PF00646">
    <property type="entry name" value="F-box"/>
    <property type="match status" value="1"/>
</dbReference>
<sequence length="678" mass="78170">MQRRSTRLPNQPQKNLAEEDFEPDNDILELENDDIPLSKKTRGKKRKAKDEKADGQPQTKKVRGTRGILKQLVEMPLDVLFEIFGRLEPLDLLHLSRTTKELRALLMSRSSMSIWKQSRSNIPGLPECPLDLTEPQYANLAFGKSCHFCHRSLGTMHTAWSARVRACTKCLDDRFSARISYGSNQGYPAELTQFLPTIVVAKKTWRRTRSHHLYYLETDNTWKEEYSNVAEQDQAKWLEDKLEERRAIAAHSEACTTWFNNLQNWRDEQRATILGDRKARVVQYINQLGWEEELAKITDEFLKPQNDPLVVKLCQKDVTERSLSSLDEFFNKFMESAKSHRLVTERKTLLRERLRILNRVLETHISTLPVNALHPGVGELFRNPIVLDIIDSTPASADFTEDKFDDIFPILPAITLQWQMEIEEKLLDMIRAVVPEYSFDRQTVFQLATTTFDCSSCQHNSMRLPAVLMHPCATKYSVFAREEGDADLECLMDTLYQVYWNTGQVIAFNATSLKLMTEVVEMCGFDPKRATAAEMDAASPVLECVGCNDGHEGRATMLWWKAYSHKQTKHLHDDKMNLELLSEPEAVIVRARIAEDQERRRAGRRYRDMICVHCKQAGNTTDLRKHVKKDHGISKPTDEDVVPLLNKSSEEPTIYRLWPPREDVEESSAPMNIDAFII</sequence>
<gene>
    <name evidence="3" type="ORF">GALMADRAFT_240234</name>
</gene>
<dbReference type="Proteomes" id="UP000027222">
    <property type="component" value="Unassembled WGS sequence"/>
</dbReference>
<dbReference type="OrthoDB" id="2322499at2759"/>
<dbReference type="InterPro" id="IPR036047">
    <property type="entry name" value="F-box-like_dom_sf"/>
</dbReference>
<protein>
    <recommendedName>
        <fullName evidence="2">F-box domain-containing protein</fullName>
    </recommendedName>
</protein>